<evidence type="ECO:0000313" key="2">
    <source>
        <dbReference type="EMBL" id="POW16238.1"/>
    </source>
</evidence>
<sequence length="2245" mass="243599">MFDFVLVLLELIGINPDRIALGNFSDSSLLSLKDESIMTGSNSYRPRHSHPINGLSLIPQHVLNSNRNTPSPRLSRPAIDPYKAFTADDLDGFVDSITSKIRNALLGNNTSTEDQQPPQPKAKHSRSSDVFGKLKTIHPIPGPSGSKNQSAEQHSLEGSVVVEKGNEEEDEDDDGSGDSDSNEDDSIKPNKKKTDAHPIDIDSDNDIMISSPPGPRAVRNSSSQISSNDHSASSNDEDSDEDEDSESDDAEIDSEEPDVSDLGSVSQDLDAHTASFLNNHNIPPLTQEGIIPVDEVDDGPENSDGGSSDSSSINGGENYENVDIDDMYESEEDEDEVGDNDDDVNEHGDERNDRDAAADLDFDGDGIDNDGVFADIDVHIDDEEAGAMKLPESELEEGEIKEGDLLDEPNTDFIGQLIADDILVTKSFTSLHQKIEVFDQNIHPAFQPITSDVVRQDVEHDHIRPALLGQPSGSRALSFPSTEERKLSRTGSYSADGAMIFRPSSESSLNLDSEDHVPEESLEFDKAQATGDVDGSPIIDHDPRVLNQPPESPSRAINQFQTSPPEVPHQSRSSPLRVPNQHQLQFSSVPETHRAHSELIQDDDFLPISFAPEPPPGPSLIHVGNQLSADDMCLEQKVASQDLEGVSQIVSPVLDLQEGPPASNITDTELENRQEDQVEDDTDLFEGDEDVRLHRLGLNKSRFRDVNQNEEGSLPNIAPPAEAEIESEDRFTSIEKQLESYFARTDVSQCPQVKDCIEDVDHELHHISSDCNITTEPAAVPTEVSQPSETDSHVLDNAAQPVAVQDAQLFIESAETPQQAAVVPSSEKTQDATAEITQSNTSPPDQEDSTRPSLDVLWGELSPTNGVNQVTDGSRMNEVNFFPLKQSDSEIFNAASWTPALSTNISPSLDHATTQLFGSTDMKYSIVSLTLPQRPNLRQSVNLDECPKLSVPAPHGGTTELNLPSKNDPQHLSSSHDQEDYDMLASSFTDGNSDIAAPGHHENTDPPCIKDTEVVSVENLKPHLADNGHEDEKLQDEKPCSSKQSTQDELSAGPAQSFQPPLLPCDDPIGTPSSPKAADSTMDEADMMLSQFINCSPDEAESPRLDDQLAPVCKVPIAQSVAQRLTNTRHIFTGFTNSHCSSCTGSHVRCFPPMEMNPFERFDDQSVDVQLDIMLNVEQSVPAFEPQTPMTSTTGGQRTASEFSERHLSRGSVYSAPSSVISSDGASAPASVGPPPPLHNASMGAPTEAVGLSNQMTRRSSIGSSTNAEPPSPSTSTRHRSAPITQEQVNAPGLPHVEAAEVASSPSSGLPDPLRSPPPSIQQLIPIPPAEINPTVSRESSMVAHPPSPSRSNLLEGSVGTSQRDTSPQFDPRLSLPDPIATPLPVSIPAIKLEDLPNECLSIERHPSLNSSAASQPATSPRFEKFSSSSIISTTIPTPDALIEQNVHAVDQLDNRDINSTPASPAREITPTPTAQASNALLEKNVRAIGEVNTSDIEATLLSPTRMTTPTPRNQASDASREENVQVVGESNTPGINASLASPTGKITTTPIDQPTASVSPRSSKAIDTGKRSEPSQEPSIAVSESQGRQSQSSESAKDGEISKQEDPSKILDPLTHDSSKIPTVTSDAALPLIQDEAGMPHAEEDFIAAETAIHLQDGDENSTTNELKKPPLSVKQDLVANGEADTVLDDKRDAATNGHLTTDEQEKSETKDPSGTARSREIEAEKEEQDRESQLRNILRKRRASKQLTPQTVLEPEENKKQTQTDRTTPPIETKKKKIVVKRDTKASKGEGTSEGEVESNLASTSDATEVESKGAPIRNRLPRAAKRSSMASNSLAPPAVIRSPSNATNRSVSPCVPSSPLNNNLGEESSNSILGCEGDELSLVVRKRKLSRNSRSRRSSRNSDSPKSTILPTSTVSVMIPHPPAGDLIPGLRLHQHNSKNKLIFGPPIDQPPTLESSQQGSSTDHTESKPVIGVRAGRRKQSEGNEARQLPPSIPPVTRSHCHFIRLQFPPASGRIFDTFLVPQCATGNEEIKKKMKELKMIEVDNLTGEEQSRGIRIGADGSKQADERLELASSSSLYSNLKAEFSNFAVDEETLNILIDIFGLSLIQDGQVEVLLPKLYFSRFDHEQVHEEDEYDHHYQGGGVDSEEDPLRRLDRQRELSYSSFGSRNEVNSQTGGTASSRNSHTNNNNNNRHLKRRAQSPSSSMHSARVSSSPHSSSFLSPTERLPKHKRRRSHQVEEL</sequence>
<feature type="compositionally biased region" description="Polar residues" evidence="1">
    <location>
        <begin position="2166"/>
        <end position="2183"/>
    </location>
</feature>
<feature type="region of interest" description="Disordered" evidence="1">
    <location>
        <begin position="1257"/>
        <end position="1283"/>
    </location>
</feature>
<feature type="compositionally biased region" description="Polar residues" evidence="1">
    <location>
        <begin position="831"/>
        <end position="844"/>
    </location>
</feature>
<organism evidence="2 3">
    <name type="scientific">Puccinia striiformis</name>
    <dbReference type="NCBI Taxonomy" id="27350"/>
    <lineage>
        <taxon>Eukaryota</taxon>
        <taxon>Fungi</taxon>
        <taxon>Dikarya</taxon>
        <taxon>Basidiomycota</taxon>
        <taxon>Pucciniomycotina</taxon>
        <taxon>Pucciniomycetes</taxon>
        <taxon>Pucciniales</taxon>
        <taxon>Pucciniaceae</taxon>
        <taxon>Puccinia</taxon>
    </lineage>
</organism>
<feature type="compositionally biased region" description="Polar residues" evidence="1">
    <location>
        <begin position="1041"/>
        <end position="1059"/>
    </location>
</feature>
<feature type="compositionally biased region" description="Basic residues" evidence="1">
    <location>
        <begin position="1889"/>
        <end position="1902"/>
    </location>
</feature>
<proteinExistence type="predicted"/>
<feature type="compositionally biased region" description="Polar residues" evidence="1">
    <location>
        <begin position="1908"/>
        <end position="1919"/>
    </location>
</feature>
<evidence type="ECO:0000256" key="1">
    <source>
        <dbReference type="SAM" id="MobiDB-lite"/>
    </source>
</evidence>
<feature type="compositionally biased region" description="Low complexity" evidence="1">
    <location>
        <begin position="2205"/>
        <end position="2227"/>
    </location>
</feature>
<feature type="compositionally biased region" description="Polar residues" evidence="1">
    <location>
        <begin position="1188"/>
        <end position="1202"/>
    </location>
</feature>
<feature type="compositionally biased region" description="Low complexity" evidence="1">
    <location>
        <begin position="221"/>
        <end position="234"/>
    </location>
</feature>
<feature type="compositionally biased region" description="Basic and acidic residues" evidence="1">
    <location>
        <begin position="1024"/>
        <end position="1040"/>
    </location>
</feature>
<feature type="compositionally biased region" description="Acidic residues" evidence="1">
    <location>
        <begin position="320"/>
        <end position="344"/>
    </location>
</feature>
<feature type="compositionally biased region" description="Basic and acidic residues" evidence="1">
    <location>
        <begin position="1702"/>
        <end position="1735"/>
    </location>
</feature>
<feature type="region of interest" description="Disordered" evidence="1">
    <location>
        <begin position="1300"/>
        <end position="1378"/>
    </location>
</feature>
<feature type="region of interest" description="Disordered" evidence="1">
    <location>
        <begin position="1024"/>
        <end position="1080"/>
    </location>
</feature>
<feature type="region of interest" description="Disordered" evidence="1">
    <location>
        <begin position="1180"/>
        <end position="1245"/>
    </location>
</feature>
<accession>A0A2S4W3A9</accession>
<feature type="compositionally biased region" description="Polar residues" evidence="1">
    <location>
        <begin position="107"/>
        <end position="116"/>
    </location>
</feature>
<name>A0A2S4W3A9_9BASI</name>
<evidence type="ECO:0000313" key="3">
    <source>
        <dbReference type="Proteomes" id="UP000239156"/>
    </source>
</evidence>
<dbReference type="Proteomes" id="UP000239156">
    <property type="component" value="Unassembled WGS sequence"/>
</dbReference>
<reference evidence="2" key="1">
    <citation type="submission" date="2017-12" db="EMBL/GenBank/DDBJ databases">
        <title>Gene loss provides genomic basis for host adaptation in cereal stripe rust fungi.</title>
        <authorList>
            <person name="Xia C."/>
        </authorList>
    </citation>
    <scope>NUCLEOTIDE SEQUENCE [LARGE SCALE GENOMIC DNA]</scope>
    <source>
        <strain evidence="2">93-210</strain>
    </source>
</reference>
<feature type="compositionally biased region" description="Low complexity" evidence="1">
    <location>
        <begin position="2184"/>
        <end position="2196"/>
    </location>
</feature>
<feature type="compositionally biased region" description="Basic and acidic residues" evidence="1">
    <location>
        <begin position="999"/>
        <end position="1009"/>
    </location>
</feature>
<feature type="region of interest" description="Disordered" evidence="1">
    <location>
        <begin position="1889"/>
        <end position="1998"/>
    </location>
</feature>
<keyword evidence="3" id="KW-1185">Reference proteome</keyword>
<dbReference type="VEuPathDB" id="FungiDB:PSTT_01502"/>
<feature type="region of interest" description="Disordered" evidence="1">
    <location>
        <begin position="1501"/>
        <end position="1624"/>
    </location>
</feature>
<feature type="compositionally biased region" description="Acidic residues" evidence="1">
    <location>
        <begin position="166"/>
        <end position="184"/>
    </location>
</feature>
<comment type="caution">
    <text evidence="2">The sequence shown here is derived from an EMBL/GenBank/DDBJ whole genome shotgun (WGS) entry which is preliminary data.</text>
</comment>
<feature type="compositionally biased region" description="Basic and acidic residues" evidence="1">
    <location>
        <begin position="1596"/>
        <end position="1620"/>
    </location>
</feature>
<feature type="compositionally biased region" description="Low complexity" evidence="1">
    <location>
        <begin position="1212"/>
        <end position="1231"/>
    </location>
</feature>
<feature type="region of interest" description="Disordered" evidence="1">
    <location>
        <begin position="1658"/>
        <end position="1875"/>
    </location>
</feature>
<feature type="compositionally biased region" description="Acidic residues" evidence="1">
    <location>
        <begin position="235"/>
        <end position="259"/>
    </location>
</feature>
<feature type="compositionally biased region" description="Pro residues" evidence="1">
    <location>
        <begin position="1314"/>
        <end position="1331"/>
    </location>
</feature>
<protein>
    <submittedName>
        <fullName evidence="2">Uncharacterized protein</fullName>
    </submittedName>
</protein>
<feature type="region of interest" description="Disordered" evidence="1">
    <location>
        <begin position="1407"/>
        <end position="1426"/>
    </location>
</feature>
<feature type="compositionally biased region" description="Basic and acidic residues" evidence="1">
    <location>
        <begin position="345"/>
        <end position="357"/>
    </location>
</feature>
<feature type="compositionally biased region" description="Polar residues" evidence="1">
    <location>
        <begin position="1408"/>
        <end position="1419"/>
    </location>
</feature>
<feature type="compositionally biased region" description="Basic and acidic residues" evidence="1">
    <location>
        <begin position="185"/>
        <end position="200"/>
    </location>
</feature>
<feature type="region of interest" description="Disordered" evidence="1">
    <location>
        <begin position="816"/>
        <end position="852"/>
    </location>
</feature>
<feature type="region of interest" description="Disordered" evidence="1">
    <location>
        <begin position="656"/>
        <end position="680"/>
    </location>
</feature>
<feature type="compositionally biased region" description="Low complexity" evidence="1">
    <location>
        <begin position="1584"/>
        <end position="1595"/>
    </location>
</feature>
<feature type="region of interest" description="Disordered" evidence="1">
    <location>
        <begin position="530"/>
        <end position="577"/>
    </location>
</feature>
<feature type="compositionally biased region" description="Low complexity" evidence="1">
    <location>
        <begin position="1860"/>
        <end position="1874"/>
    </location>
</feature>
<feature type="region of interest" description="Disordered" evidence="1">
    <location>
        <begin position="2166"/>
        <end position="2245"/>
    </location>
</feature>
<feature type="compositionally biased region" description="Polar residues" evidence="1">
    <location>
        <begin position="1501"/>
        <end position="1518"/>
    </location>
</feature>
<feature type="compositionally biased region" description="Polar residues" evidence="1">
    <location>
        <begin position="1529"/>
        <end position="1563"/>
    </location>
</feature>
<feature type="region of interest" description="Disordered" evidence="1">
    <location>
        <begin position="2136"/>
        <end position="2155"/>
    </location>
</feature>
<feature type="region of interest" description="Disordered" evidence="1">
    <location>
        <begin position="948"/>
        <end position="1009"/>
    </location>
</feature>
<feature type="compositionally biased region" description="Polar residues" evidence="1">
    <location>
        <begin position="1350"/>
        <end position="1369"/>
    </location>
</feature>
<feature type="compositionally biased region" description="Polar residues" evidence="1">
    <location>
        <begin position="471"/>
        <end position="481"/>
    </location>
</feature>
<feature type="compositionally biased region" description="Polar residues" evidence="1">
    <location>
        <begin position="1845"/>
        <end position="1854"/>
    </location>
</feature>
<feature type="compositionally biased region" description="Polar residues" evidence="1">
    <location>
        <begin position="1956"/>
        <end position="1966"/>
    </location>
</feature>
<feature type="region of interest" description="Disordered" evidence="1">
    <location>
        <begin position="107"/>
        <end position="363"/>
    </location>
</feature>
<feature type="compositionally biased region" description="Low complexity" evidence="1">
    <location>
        <begin position="302"/>
        <end position="318"/>
    </location>
</feature>
<feature type="region of interest" description="Disordered" evidence="1">
    <location>
        <begin position="463"/>
        <end position="491"/>
    </location>
</feature>
<feature type="compositionally biased region" description="Polar residues" evidence="1">
    <location>
        <begin position="1257"/>
        <end position="1269"/>
    </location>
</feature>
<gene>
    <name evidence="2" type="ORF">PSTT_01502</name>
</gene>
<feature type="compositionally biased region" description="Polar residues" evidence="1">
    <location>
        <begin position="959"/>
        <end position="975"/>
    </location>
</feature>
<feature type="compositionally biased region" description="Polar residues" evidence="1">
    <location>
        <begin position="555"/>
        <end position="577"/>
    </location>
</feature>
<dbReference type="EMBL" id="PKSL01000008">
    <property type="protein sequence ID" value="POW16238.1"/>
    <property type="molecule type" value="Genomic_DNA"/>
</dbReference>